<dbReference type="RefSeq" id="WP_093972963.1">
    <property type="nucleotide sequence ID" value="NZ_FXXQ01000002.1"/>
</dbReference>
<proteinExistence type="predicted"/>
<dbReference type="OrthoDB" id="9911163at2"/>
<dbReference type="Proteomes" id="UP000201838">
    <property type="component" value="Unassembled WGS sequence"/>
</dbReference>
<evidence type="ECO:0008006" key="3">
    <source>
        <dbReference type="Google" id="ProtNLM"/>
    </source>
</evidence>
<dbReference type="AlphaFoldDB" id="A0A238IX26"/>
<reference evidence="1 2" key="1">
    <citation type="submission" date="2017-05" db="EMBL/GenBank/DDBJ databases">
        <authorList>
            <person name="Song R."/>
            <person name="Chenine A.L."/>
            <person name="Ruprecht R.M."/>
        </authorList>
    </citation>
    <scope>NUCLEOTIDE SEQUENCE [LARGE SCALE GENOMIC DNA]</scope>
    <source>
        <strain evidence="1 2">CECT 8489</strain>
    </source>
</reference>
<gene>
    <name evidence="1" type="ORF">BOA8489_01118</name>
</gene>
<dbReference type="PROSITE" id="PS51257">
    <property type="entry name" value="PROKAR_LIPOPROTEIN"/>
    <property type="match status" value="1"/>
</dbReference>
<keyword evidence="2" id="KW-1185">Reference proteome</keyword>
<dbReference type="EMBL" id="FXXQ01000002">
    <property type="protein sequence ID" value="SMX23018.1"/>
    <property type="molecule type" value="Genomic_DNA"/>
</dbReference>
<accession>A0A238IX26</accession>
<evidence type="ECO:0000313" key="2">
    <source>
        <dbReference type="Proteomes" id="UP000201838"/>
    </source>
</evidence>
<name>A0A238IX26_9RHOB</name>
<sequence length="236" mass="25240">MALPRSFALAVFVALAGCESEPPELTPPGGPEDYLRAADVLAAAQCELDAVAARANPAFTAKKADITLNLLVRVSESTGGGVTLTIPIASTDLTLRRDRVPEGTALRRMEFRITHTFGATAACASPEQPLTATGLRYIEGGLGLVEWVTETDVLVGHAGSAPREMNYSMSFDVTLSDDRSPVFSRPIDSIESDFSRQDATAREVRHRIAVTVVPGQTRDSAIQAAADRFLERIGLQ</sequence>
<protein>
    <recommendedName>
        <fullName evidence="3">Lipoprotein</fullName>
    </recommendedName>
</protein>
<evidence type="ECO:0000313" key="1">
    <source>
        <dbReference type="EMBL" id="SMX23018.1"/>
    </source>
</evidence>
<organism evidence="1 2">
    <name type="scientific">Boseongicola aestuarii</name>
    <dbReference type="NCBI Taxonomy" id="1470561"/>
    <lineage>
        <taxon>Bacteria</taxon>
        <taxon>Pseudomonadati</taxon>
        <taxon>Pseudomonadota</taxon>
        <taxon>Alphaproteobacteria</taxon>
        <taxon>Rhodobacterales</taxon>
        <taxon>Paracoccaceae</taxon>
        <taxon>Boseongicola</taxon>
    </lineage>
</organism>